<dbReference type="EMBL" id="MLQQ01000001">
    <property type="protein sequence ID" value="OIJ15631.1"/>
    <property type="molecule type" value="Genomic_DNA"/>
</dbReference>
<accession>A0A1S2LSY5</accession>
<dbReference type="GO" id="GO:0019354">
    <property type="term" value="P:siroheme biosynthetic process"/>
    <property type="evidence" value="ECO:0007669"/>
    <property type="project" value="UniProtKB-UniPathway"/>
</dbReference>
<comment type="pathway">
    <text evidence="1">Porphyrin-containing compound metabolism; siroheme biosynthesis; sirohydrochlorin from precorrin-2: step 1/1.</text>
</comment>
<dbReference type="InterPro" id="IPR036291">
    <property type="entry name" value="NAD(P)-bd_dom_sf"/>
</dbReference>
<keyword evidence="3" id="KW-0560">Oxidoreductase</keyword>
<proteinExistence type="predicted"/>
<dbReference type="GO" id="GO:0004325">
    <property type="term" value="F:ferrochelatase activity"/>
    <property type="evidence" value="ECO:0007669"/>
    <property type="project" value="InterPro"/>
</dbReference>
<dbReference type="InterPro" id="IPR042518">
    <property type="entry name" value="SirC_C"/>
</dbReference>
<reference evidence="7 8" key="1">
    <citation type="submission" date="2016-10" db="EMBL/GenBank/DDBJ databases">
        <title>Draft genome sequences of four alkaliphilic bacteria belonging to the Anaerobacillus genus.</title>
        <authorList>
            <person name="Bassil N.M."/>
            <person name="Lloyd J.R."/>
        </authorList>
    </citation>
    <scope>NUCLEOTIDE SEQUENCE [LARGE SCALE GENOMIC DNA]</scope>
    <source>
        <strain evidence="7 8">DSM 15340</strain>
    </source>
</reference>
<organism evidence="7 8">
    <name type="scientific">Anaerobacillus arseniciselenatis</name>
    <dbReference type="NCBI Taxonomy" id="85682"/>
    <lineage>
        <taxon>Bacteria</taxon>
        <taxon>Bacillati</taxon>
        <taxon>Bacillota</taxon>
        <taxon>Bacilli</taxon>
        <taxon>Bacillales</taxon>
        <taxon>Bacillaceae</taxon>
        <taxon>Anaerobacillus</taxon>
    </lineage>
</organism>
<keyword evidence="8" id="KW-1185">Reference proteome</keyword>
<evidence type="ECO:0000256" key="6">
    <source>
        <dbReference type="ARBA" id="ARBA00047561"/>
    </source>
</evidence>
<dbReference type="Pfam" id="PF13241">
    <property type="entry name" value="NAD_binding_7"/>
    <property type="match status" value="1"/>
</dbReference>
<dbReference type="Gene3D" id="1.10.8.610">
    <property type="entry name" value="SirC, precorrin-2 dehydrogenase, C-terminal helical domain-like"/>
    <property type="match status" value="1"/>
</dbReference>
<evidence type="ECO:0000256" key="3">
    <source>
        <dbReference type="ARBA" id="ARBA00023002"/>
    </source>
</evidence>
<dbReference type="OrthoDB" id="9773765at2"/>
<evidence type="ECO:0000256" key="2">
    <source>
        <dbReference type="ARBA" id="ARBA00012400"/>
    </source>
</evidence>
<dbReference type="RefSeq" id="WP_071311556.1">
    <property type="nucleotide sequence ID" value="NZ_MLQQ01000001.1"/>
</dbReference>
<protein>
    <recommendedName>
        <fullName evidence="2">precorrin-2 dehydrogenase</fullName>
        <ecNumber evidence="2">1.3.1.76</ecNumber>
    </recommendedName>
</protein>
<dbReference type="SUPFAM" id="SSF75615">
    <property type="entry name" value="Siroheme synthase middle domains-like"/>
    <property type="match status" value="1"/>
</dbReference>
<gene>
    <name evidence="7" type="ORF">BKP35_01155</name>
</gene>
<dbReference type="InterPro" id="IPR006367">
    <property type="entry name" value="Sirohaem_synthase_N"/>
</dbReference>
<dbReference type="PANTHER" id="PTHR35330:SF1">
    <property type="entry name" value="SIROHEME BIOSYNTHESIS PROTEIN MET8"/>
    <property type="match status" value="1"/>
</dbReference>
<dbReference type="AlphaFoldDB" id="A0A1S2LSY5"/>
<dbReference type="UniPathway" id="UPA00262">
    <property type="reaction ID" value="UER00222"/>
</dbReference>
<keyword evidence="5" id="KW-0627">Porphyrin biosynthesis</keyword>
<sequence>MKHYPINLNLLNKKVAIIGGGKVAERKLLNLLETGAVITVVSPEVTEKIVEVVEEGLVKWKRGKFSKGDIGEAFLVIAATNCKQVNCEVYNCCQDHQLVNLVDDPTRSNFIVPSTLHRGKLMLSVSTSGASPGLSKKIAKELATQFDSSYEEYVEFLSQCRLKVLEQIEDREKRRRIFQQLLDPTFLELTKQHNFSQRQKLFADLLE</sequence>
<dbReference type="GO" id="GO:0043115">
    <property type="term" value="F:precorrin-2 dehydrogenase activity"/>
    <property type="evidence" value="ECO:0007669"/>
    <property type="project" value="UniProtKB-EC"/>
</dbReference>
<name>A0A1S2LSY5_9BACI</name>
<dbReference type="Proteomes" id="UP000180098">
    <property type="component" value="Unassembled WGS sequence"/>
</dbReference>
<dbReference type="SUPFAM" id="SSF51735">
    <property type="entry name" value="NAD(P)-binding Rossmann-fold domains"/>
    <property type="match status" value="1"/>
</dbReference>
<dbReference type="NCBIfam" id="TIGR01470">
    <property type="entry name" value="cysG_Nterm"/>
    <property type="match status" value="1"/>
</dbReference>
<dbReference type="InterPro" id="IPR028161">
    <property type="entry name" value="Met8-like"/>
</dbReference>
<evidence type="ECO:0000256" key="1">
    <source>
        <dbReference type="ARBA" id="ARBA00005010"/>
    </source>
</evidence>
<evidence type="ECO:0000256" key="4">
    <source>
        <dbReference type="ARBA" id="ARBA00023027"/>
    </source>
</evidence>
<dbReference type="PANTHER" id="PTHR35330">
    <property type="entry name" value="SIROHEME BIOSYNTHESIS PROTEIN MET8"/>
    <property type="match status" value="1"/>
</dbReference>
<keyword evidence="4" id="KW-0520">NAD</keyword>
<dbReference type="Pfam" id="PF22440">
    <property type="entry name" value="SirC_C"/>
    <property type="match status" value="1"/>
</dbReference>
<dbReference type="EC" id="1.3.1.76" evidence="2"/>
<comment type="caution">
    <text evidence="7">The sequence shown here is derived from an EMBL/GenBank/DDBJ whole genome shotgun (WGS) entry which is preliminary data.</text>
</comment>
<dbReference type="Gene3D" id="3.40.50.720">
    <property type="entry name" value="NAD(P)-binding Rossmann-like Domain"/>
    <property type="match status" value="1"/>
</dbReference>
<evidence type="ECO:0000313" key="7">
    <source>
        <dbReference type="EMBL" id="OIJ15631.1"/>
    </source>
</evidence>
<evidence type="ECO:0000313" key="8">
    <source>
        <dbReference type="Proteomes" id="UP000180098"/>
    </source>
</evidence>
<dbReference type="NCBIfam" id="NF005222">
    <property type="entry name" value="PRK06718.1"/>
    <property type="match status" value="1"/>
</dbReference>
<comment type="catalytic activity">
    <reaction evidence="6">
        <text>precorrin-2 + NAD(+) = sirohydrochlorin + NADH + 2 H(+)</text>
        <dbReference type="Rhea" id="RHEA:15613"/>
        <dbReference type="ChEBI" id="CHEBI:15378"/>
        <dbReference type="ChEBI" id="CHEBI:57540"/>
        <dbReference type="ChEBI" id="CHEBI:57945"/>
        <dbReference type="ChEBI" id="CHEBI:58351"/>
        <dbReference type="ChEBI" id="CHEBI:58827"/>
        <dbReference type="EC" id="1.3.1.76"/>
    </reaction>
</comment>
<evidence type="ECO:0000256" key="5">
    <source>
        <dbReference type="ARBA" id="ARBA00023244"/>
    </source>
</evidence>